<dbReference type="PROSITE" id="PS50929">
    <property type="entry name" value="ABC_TM1F"/>
    <property type="match status" value="1"/>
</dbReference>
<dbReference type="Pfam" id="PF00664">
    <property type="entry name" value="ABC_membrane"/>
    <property type="match status" value="1"/>
</dbReference>
<proteinExistence type="predicted"/>
<dbReference type="InterPro" id="IPR003593">
    <property type="entry name" value="AAA+_ATPase"/>
</dbReference>
<gene>
    <name evidence="10" type="ORF">LPTSP4_28740</name>
</gene>
<dbReference type="InterPro" id="IPR039421">
    <property type="entry name" value="Type_1_exporter"/>
</dbReference>
<dbReference type="GO" id="GO:0016887">
    <property type="term" value="F:ATP hydrolysis activity"/>
    <property type="evidence" value="ECO:0007669"/>
    <property type="project" value="InterPro"/>
</dbReference>
<evidence type="ECO:0000256" key="1">
    <source>
        <dbReference type="ARBA" id="ARBA00004651"/>
    </source>
</evidence>
<dbReference type="PROSITE" id="PS00211">
    <property type="entry name" value="ABC_TRANSPORTER_1"/>
    <property type="match status" value="1"/>
</dbReference>
<evidence type="ECO:0000256" key="4">
    <source>
        <dbReference type="ARBA" id="ARBA00022840"/>
    </source>
</evidence>
<reference evidence="10 11" key="1">
    <citation type="submission" date="2018-02" db="EMBL/GenBank/DDBJ databases">
        <title>Novel Leptospira species isolated from soil and water in Japan.</title>
        <authorList>
            <person name="Nakao R."/>
            <person name="Masuzawa T."/>
        </authorList>
    </citation>
    <scope>NUCLEOTIDE SEQUENCE [LARGE SCALE GENOMIC DNA]</scope>
    <source>
        <strain evidence="10 11">YH101</strain>
    </source>
</reference>
<evidence type="ECO:0000256" key="6">
    <source>
        <dbReference type="ARBA" id="ARBA00023136"/>
    </source>
</evidence>
<evidence type="ECO:0000256" key="2">
    <source>
        <dbReference type="ARBA" id="ARBA00022692"/>
    </source>
</evidence>
<feature type="transmembrane region" description="Helical" evidence="7">
    <location>
        <begin position="252"/>
        <end position="270"/>
    </location>
</feature>
<feature type="transmembrane region" description="Helical" evidence="7">
    <location>
        <begin position="66"/>
        <end position="86"/>
    </location>
</feature>
<evidence type="ECO:0000259" key="8">
    <source>
        <dbReference type="PROSITE" id="PS50893"/>
    </source>
</evidence>
<keyword evidence="5 7" id="KW-1133">Transmembrane helix</keyword>
<feature type="domain" description="ABC transmembrane type-1" evidence="9">
    <location>
        <begin position="30"/>
        <end position="312"/>
    </location>
</feature>
<feature type="transmembrane region" description="Helical" evidence="7">
    <location>
        <begin position="147"/>
        <end position="164"/>
    </location>
</feature>
<comment type="subcellular location">
    <subcellularLocation>
        <location evidence="1">Cell membrane</location>
        <topology evidence="1">Multi-pass membrane protein</topology>
    </subcellularLocation>
</comment>
<dbReference type="InterPro" id="IPR003439">
    <property type="entry name" value="ABC_transporter-like_ATP-bd"/>
</dbReference>
<dbReference type="Proteomes" id="UP000245133">
    <property type="component" value="Unassembled WGS sequence"/>
</dbReference>
<dbReference type="Pfam" id="PF00005">
    <property type="entry name" value="ABC_tran"/>
    <property type="match status" value="1"/>
</dbReference>
<evidence type="ECO:0000313" key="10">
    <source>
        <dbReference type="EMBL" id="GBF51342.1"/>
    </source>
</evidence>
<dbReference type="AlphaFoldDB" id="A0A2P2E371"/>
<protein>
    <submittedName>
        <fullName evidence="10">ABC transporter permease/ATP-binding protein</fullName>
    </submittedName>
</protein>
<dbReference type="OrthoDB" id="341671at2"/>
<keyword evidence="2 7" id="KW-0812">Transmembrane</keyword>
<dbReference type="GO" id="GO:0015421">
    <property type="term" value="F:ABC-type oligopeptide transporter activity"/>
    <property type="evidence" value="ECO:0007669"/>
    <property type="project" value="TreeGrafter"/>
</dbReference>
<dbReference type="GO" id="GO:0005524">
    <property type="term" value="F:ATP binding"/>
    <property type="evidence" value="ECO:0007669"/>
    <property type="project" value="UniProtKB-KW"/>
</dbReference>
<dbReference type="SMART" id="SM00382">
    <property type="entry name" value="AAA"/>
    <property type="match status" value="1"/>
</dbReference>
<dbReference type="PANTHER" id="PTHR43394">
    <property type="entry name" value="ATP-DEPENDENT PERMEASE MDL1, MITOCHONDRIAL"/>
    <property type="match status" value="1"/>
</dbReference>
<keyword evidence="11" id="KW-1185">Reference proteome</keyword>
<dbReference type="SUPFAM" id="SSF90123">
    <property type="entry name" value="ABC transporter transmembrane region"/>
    <property type="match status" value="1"/>
</dbReference>
<dbReference type="Gene3D" id="1.20.1560.10">
    <property type="entry name" value="ABC transporter type 1, transmembrane domain"/>
    <property type="match status" value="1"/>
</dbReference>
<keyword evidence="3" id="KW-0547">Nucleotide-binding</keyword>
<dbReference type="PROSITE" id="PS50893">
    <property type="entry name" value="ABC_TRANSPORTER_2"/>
    <property type="match status" value="1"/>
</dbReference>
<feature type="domain" description="ABC transporter" evidence="8">
    <location>
        <begin position="348"/>
        <end position="584"/>
    </location>
</feature>
<dbReference type="InterPro" id="IPR036640">
    <property type="entry name" value="ABC1_TM_sf"/>
</dbReference>
<dbReference type="InterPro" id="IPR017871">
    <property type="entry name" value="ABC_transporter-like_CS"/>
</dbReference>
<evidence type="ECO:0000259" key="9">
    <source>
        <dbReference type="PROSITE" id="PS50929"/>
    </source>
</evidence>
<dbReference type="FunFam" id="3.40.50.300:FF:000218">
    <property type="entry name" value="Multidrug ABC transporter ATP-binding protein"/>
    <property type="match status" value="1"/>
</dbReference>
<dbReference type="InterPro" id="IPR027417">
    <property type="entry name" value="P-loop_NTPase"/>
</dbReference>
<dbReference type="EMBL" id="BFBB01000008">
    <property type="protein sequence ID" value="GBF51342.1"/>
    <property type="molecule type" value="Genomic_DNA"/>
</dbReference>
<feature type="transmembrane region" description="Helical" evidence="7">
    <location>
        <begin position="170"/>
        <end position="188"/>
    </location>
</feature>
<organism evidence="10 11">
    <name type="scientific">Leptospira ryugenii</name>
    <dbReference type="NCBI Taxonomy" id="1917863"/>
    <lineage>
        <taxon>Bacteria</taxon>
        <taxon>Pseudomonadati</taxon>
        <taxon>Spirochaetota</taxon>
        <taxon>Spirochaetia</taxon>
        <taxon>Leptospirales</taxon>
        <taxon>Leptospiraceae</taxon>
        <taxon>Leptospira</taxon>
    </lineage>
</organism>
<keyword evidence="6 7" id="KW-0472">Membrane</keyword>
<dbReference type="SUPFAM" id="SSF52540">
    <property type="entry name" value="P-loop containing nucleoside triphosphate hydrolases"/>
    <property type="match status" value="1"/>
</dbReference>
<sequence length="597" mass="66372">MLNLDRPKSKNYHSLRSSLKYLFPYRKVLFFSALALLFTAGVTLSLGQGIRHLIDAGFSARSKEELFISLAVIAGIGLLMAIGTYVRHYTVSWIGERVSSDLKLDVFSHILTLPPSFFELNSPGEIQSRIVADTTILQTVFGSSASIALRNVLMFCGGIVFLFFTNIKLTLIILLSVPFVVFPILFFGKRVRRLSRDTQDRIANVGSYVSEALLNIKVLQSFTHEEIDRIKFKENVEQSFQTSVARIRQRSLLISSVILLILLGICFMLWVGGLDVLEGRISAGELTSFAFYSIMVASSMGALSEVLGDLQRASGATERLMELLNAQSDILSVPSESIQQYPPPKGEIHFHSVSFSYPSRPEQSILKEIKLQIPAKKTTAIVGPSGAGKSTLFELLLRFYDPESGQIEIDGINIQRLPLKEYRSMVSFVPQSPILFSGSLYENILYGNPLASEEMVKEAAEKAYVTEFLSQLPNSWDTDLGHLGSRLSGGQKQRIAIARAIVKNPLVLLLDEATSALDSQSEQMIQKALDGFSKERTTIMIAHRLSTILKADQIVVLNQGRVENVGTHEELISSSKLYARLAELQFNTEEFQNSFHV</sequence>
<dbReference type="RefSeq" id="WP_108977690.1">
    <property type="nucleotide sequence ID" value="NZ_BFBB01000008.1"/>
</dbReference>
<accession>A0A2P2E371</accession>
<comment type="caution">
    <text evidence="10">The sequence shown here is derived from an EMBL/GenBank/DDBJ whole genome shotgun (WGS) entry which is preliminary data.</text>
</comment>
<evidence type="ECO:0000256" key="3">
    <source>
        <dbReference type="ARBA" id="ARBA00022741"/>
    </source>
</evidence>
<keyword evidence="4 10" id="KW-0067">ATP-binding</keyword>
<dbReference type="PANTHER" id="PTHR43394:SF1">
    <property type="entry name" value="ATP-BINDING CASSETTE SUB-FAMILY B MEMBER 10, MITOCHONDRIAL"/>
    <property type="match status" value="1"/>
</dbReference>
<dbReference type="GO" id="GO:0005886">
    <property type="term" value="C:plasma membrane"/>
    <property type="evidence" value="ECO:0007669"/>
    <property type="project" value="UniProtKB-SubCell"/>
</dbReference>
<evidence type="ECO:0000313" key="11">
    <source>
        <dbReference type="Proteomes" id="UP000245133"/>
    </source>
</evidence>
<name>A0A2P2E371_9LEPT</name>
<dbReference type="CDD" id="cd18575">
    <property type="entry name" value="ABC_6TM_bac_exporter_ABCB8_10_like"/>
    <property type="match status" value="1"/>
</dbReference>
<dbReference type="InterPro" id="IPR011527">
    <property type="entry name" value="ABC1_TM_dom"/>
</dbReference>
<dbReference type="Gene3D" id="3.40.50.300">
    <property type="entry name" value="P-loop containing nucleotide triphosphate hydrolases"/>
    <property type="match status" value="1"/>
</dbReference>
<evidence type="ECO:0000256" key="7">
    <source>
        <dbReference type="SAM" id="Phobius"/>
    </source>
</evidence>
<evidence type="ECO:0000256" key="5">
    <source>
        <dbReference type="ARBA" id="ARBA00022989"/>
    </source>
</evidence>